<name>W4Q0S3_9BACI</name>
<comment type="caution">
    <text evidence="1">The sequence shown here is derived from an EMBL/GenBank/DDBJ whole genome shotgun (WGS) entry which is preliminary data.</text>
</comment>
<reference evidence="1" key="1">
    <citation type="journal article" date="2014" name="Genome Announc.">
        <title>Draft Genome Sequences of Three Alkaliphilic Bacillus Strains, Bacillus wakoensis JCM 9140T, Bacillus akibai JCM 9157T, and Bacillus hemicellulosilyticus JCM 9152T.</title>
        <authorList>
            <person name="Yuki M."/>
            <person name="Oshima K."/>
            <person name="Suda W."/>
            <person name="Oshida Y."/>
            <person name="Kitamura K."/>
            <person name="Iida T."/>
            <person name="Hattori M."/>
            <person name="Ohkuma M."/>
        </authorList>
    </citation>
    <scope>NUCLEOTIDE SEQUENCE [LARGE SCALE GENOMIC DNA]</scope>
    <source>
        <strain evidence="1">JCM 9140</strain>
    </source>
</reference>
<dbReference type="InterPro" id="IPR016024">
    <property type="entry name" value="ARM-type_fold"/>
</dbReference>
<dbReference type="InterPro" id="IPR011989">
    <property type="entry name" value="ARM-like"/>
</dbReference>
<dbReference type="OrthoDB" id="5510862at2"/>
<accession>W4Q0S3</accession>
<dbReference type="Proteomes" id="UP000018890">
    <property type="component" value="Unassembled WGS sequence"/>
</dbReference>
<evidence type="ECO:0000313" key="1">
    <source>
        <dbReference type="EMBL" id="GAE25577.1"/>
    </source>
</evidence>
<evidence type="ECO:0008006" key="3">
    <source>
        <dbReference type="Google" id="ProtNLM"/>
    </source>
</evidence>
<organism evidence="1 2">
    <name type="scientific">Halalkalibacter wakoensis JCM 9140</name>
    <dbReference type="NCBI Taxonomy" id="1236970"/>
    <lineage>
        <taxon>Bacteria</taxon>
        <taxon>Bacillati</taxon>
        <taxon>Bacillota</taxon>
        <taxon>Bacilli</taxon>
        <taxon>Bacillales</taxon>
        <taxon>Bacillaceae</taxon>
        <taxon>Halalkalibacter</taxon>
    </lineage>
</organism>
<protein>
    <recommendedName>
        <fullName evidence="3">HEAT repeat domain-containing protein</fullName>
    </recommendedName>
</protein>
<sequence>MEQSIQQVLKDLASKDKQIQYEAYQTIIEVTKEEVDWAYEVWDQLREEVTNKDAHKRSRAAQFLANLAISDPEKRIIQDFSAVWEVMKDEKFVTARHSLQAIWRVGLAGEEQREMVVNHLRERYLNCLTEKNYTLIRFDIMEGLGKLYDATKNEEIKQQALELIQDESDEKYQKKYAKVWKNR</sequence>
<gene>
    <name evidence="1" type="ORF">JCM9140_1578</name>
</gene>
<dbReference type="STRING" id="1236970.JCM9140_1578"/>
<keyword evidence="2" id="KW-1185">Reference proteome</keyword>
<dbReference type="RefSeq" id="WP_034744191.1">
    <property type="nucleotide sequence ID" value="NZ_BAUT01000011.1"/>
</dbReference>
<dbReference type="SUPFAM" id="SSF48371">
    <property type="entry name" value="ARM repeat"/>
    <property type="match status" value="1"/>
</dbReference>
<dbReference type="AlphaFoldDB" id="W4Q0S3"/>
<dbReference type="EMBL" id="BAUT01000011">
    <property type="protein sequence ID" value="GAE25577.1"/>
    <property type="molecule type" value="Genomic_DNA"/>
</dbReference>
<proteinExistence type="predicted"/>
<evidence type="ECO:0000313" key="2">
    <source>
        <dbReference type="Proteomes" id="UP000018890"/>
    </source>
</evidence>
<dbReference type="Gene3D" id="1.25.10.10">
    <property type="entry name" value="Leucine-rich Repeat Variant"/>
    <property type="match status" value="1"/>
</dbReference>